<name>A0A0B5AVJ8_9BACL</name>
<gene>
    <name evidence="1" type="ORF">JMA_27070</name>
</gene>
<dbReference type="HOGENOM" id="CLU_2825344_0_0_9"/>
<dbReference type="EMBL" id="CP009416">
    <property type="protein sequence ID" value="AJD92024.1"/>
    <property type="molecule type" value="Genomic_DNA"/>
</dbReference>
<dbReference type="BioCyc" id="JESP1508404:G14D9-11987-MONOMER"/>
<proteinExistence type="predicted"/>
<dbReference type="KEGG" id="jeo:JMA_27070"/>
<keyword evidence="2" id="KW-1185">Reference proteome</keyword>
<dbReference type="AlphaFoldDB" id="A0A0B5AVJ8"/>
<accession>A0A0B5AVJ8</accession>
<protein>
    <submittedName>
        <fullName evidence="1">Uncharacterized protein</fullName>
    </submittedName>
</protein>
<evidence type="ECO:0000313" key="1">
    <source>
        <dbReference type="EMBL" id="AJD92024.1"/>
    </source>
</evidence>
<evidence type="ECO:0000313" key="2">
    <source>
        <dbReference type="Proteomes" id="UP000031449"/>
    </source>
</evidence>
<dbReference type="Proteomes" id="UP000031449">
    <property type="component" value="Chromosome"/>
</dbReference>
<reference evidence="1 2" key="1">
    <citation type="submission" date="2014-08" db="EMBL/GenBank/DDBJ databases">
        <title>Complete genome of a marine bacteria Jeotgalibacillus malaysiensis.</title>
        <authorList>
            <person name="Yaakop A.S."/>
            <person name="Chan K.-G."/>
            <person name="Goh K.M."/>
        </authorList>
    </citation>
    <scope>NUCLEOTIDE SEQUENCE [LARGE SCALE GENOMIC DNA]</scope>
    <source>
        <strain evidence="1 2">D5</strain>
    </source>
</reference>
<dbReference type="STRING" id="1508404.JMA_27070"/>
<organism evidence="1 2">
    <name type="scientific">Jeotgalibacillus malaysiensis</name>
    <dbReference type="NCBI Taxonomy" id="1508404"/>
    <lineage>
        <taxon>Bacteria</taxon>
        <taxon>Bacillati</taxon>
        <taxon>Bacillota</taxon>
        <taxon>Bacilli</taxon>
        <taxon>Bacillales</taxon>
        <taxon>Caryophanaceae</taxon>
        <taxon>Jeotgalibacillus</taxon>
    </lineage>
</organism>
<sequence>MDGYVQVFINVDNEGFIKNIMTGISIVAQSPYDYYFYLPEEEANSLGRARVFIDENMKPQLIKEGE</sequence>